<organism evidence="3 4">
    <name type="scientific">Ascaris lumbricoides</name>
    <name type="common">Giant roundworm</name>
    <dbReference type="NCBI Taxonomy" id="6252"/>
    <lineage>
        <taxon>Eukaryota</taxon>
        <taxon>Metazoa</taxon>
        <taxon>Ecdysozoa</taxon>
        <taxon>Nematoda</taxon>
        <taxon>Chromadorea</taxon>
        <taxon>Rhabditida</taxon>
        <taxon>Spirurina</taxon>
        <taxon>Ascaridomorpha</taxon>
        <taxon>Ascaridoidea</taxon>
        <taxon>Ascarididae</taxon>
        <taxon>Ascaris</taxon>
    </lineage>
</organism>
<dbReference type="PANTHER" id="PTHR10858">
    <property type="entry name" value="DEOXYRIBONUCLEASE II"/>
    <property type="match status" value="1"/>
</dbReference>
<keyword evidence="3" id="KW-1185">Reference proteome</keyword>
<dbReference type="GO" id="GO:0006309">
    <property type="term" value="P:apoptotic DNA fragmentation"/>
    <property type="evidence" value="ECO:0007669"/>
    <property type="project" value="TreeGrafter"/>
</dbReference>
<evidence type="ECO:0000313" key="3">
    <source>
        <dbReference type="Proteomes" id="UP000036681"/>
    </source>
</evidence>
<protein>
    <submittedName>
        <fullName evidence="4">PKS_DH domain-containing protein</fullName>
    </submittedName>
</protein>
<evidence type="ECO:0000256" key="2">
    <source>
        <dbReference type="ARBA" id="ARBA00022801"/>
    </source>
</evidence>
<evidence type="ECO:0000256" key="1">
    <source>
        <dbReference type="ARBA" id="ARBA00007527"/>
    </source>
</evidence>
<dbReference type="WBParaSite" id="ALUE_0002011801-mRNA-1">
    <property type="protein sequence ID" value="ALUE_0002011801-mRNA-1"/>
    <property type="gene ID" value="ALUE_0002011801"/>
</dbReference>
<proteinExistence type="inferred from homology"/>
<dbReference type="AlphaFoldDB" id="A0A0M3IMZ0"/>
<dbReference type="Pfam" id="PF03265">
    <property type="entry name" value="DNase_II"/>
    <property type="match status" value="1"/>
</dbReference>
<sequence length="192" mass="21493">MVKSENVGTALFYNHPKIYSSSLPTDMAAENANLQKVIGKKYQIGPPFTHTAELVSAGGNSFSVFAKTGEFNKDLYDGFVAPQLGIPLLVETWRRGSEVKLQCRAKFLVLDAQDIKVGEAKQFKYTRDHSKFAVSSNESIPFTCIGDINRMSEVHRHEGVVMRAQLFDPVTSLAQKFSTRHHRSLRRACGQR</sequence>
<comment type="similarity">
    <text evidence="1">Belongs to the DNase II family.</text>
</comment>
<name>A0A0M3IMZ0_ASCLU</name>
<reference evidence="4" key="1">
    <citation type="submission" date="2017-02" db="UniProtKB">
        <authorList>
            <consortium name="WormBaseParasite"/>
        </authorList>
    </citation>
    <scope>IDENTIFICATION</scope>
</reference>
<dbReference type="InterPro" id="IPR004947">
    <property type="entry name" value="DNase_II"/>
</dbReference>
<dbReference type="Proteomes" id="UP000036681">
    <property type="component" value="Unplaced"/>
</dbReference>
<dbReference type="GO" id="GO:0004531">
    <property type="term" value="F:deoxyribonuclease II activity"/>
    <property type="evidence" value="ECO:0007669"/>
    <property type="project" value="InterPro"/>
</dbReference>
<dbReference type="PANTHER" id="PTHR10858:SF31">
    <property type="entry name" value="DEOXYRIBONUCLEASE-2"/>
    <property type="match status" value="1"/>
</dbReference>
<keyword evidence="2" id="KW-0378">Hydrolase</keyword>
<accession>A0A0M3IMZ0</accession>
<evidence type="ECO:0000313" key="4">
    <source>
        <dbReference type="WBParaSite" id="ALUE_0002011801-mRNA-1"/>
    </source>
</evidence>